<evidence type="ECO:0000256" key="2">
    <source>
        <dbReference type="ARBA" id="ARBA00022603"/>
    </source>
</evidence>
<dbReference type="GO" id="GO:0005737">
    <property type="term" value="C:cytoplasm"/>
    <property type="evidence" value="ECO:0007669"/>
    <property type="project" value="UniProtKB-SubCell"/>
</dbReference>
<dbReference type="Gene3D" id="3.40.1280.10">
    <property type="match status" value="1"/>
</dbReference>
<dbReference type="NCBIfam" id="TIGR00246">
    <property type="entry name" value="tRNA_RlmH_YbeA"/>
    <property type="match status" value="1"/>
</dbReference>
<evidence type="ECO:0000256" key="4">
    <source>
        <dbReference type="ARBA" id="ARBA00022691"/>
    </source>
</evidence>
<dbReference type="SUPFAM" id="SSF75217">
    <property type="entry name" value="alpha/beta knot"/>
    <property type="match status" value="1"/>
</dbReference>
<dbReference type="EC" id="2.1.1.177" evidence="6"/>
<proteinExistence type="inferred from homology"/>
<feature type="binding site" evidence="6">
    <location>
        <position position="67"/>
    </location>
    <ligand>
        <name>S-adenosyl-L-methionine</name>
        <dbReference type="ChEBI" id="CHEBI:59789"/>
    </ligand>
</feature>
<protein>
    <recommendedName>
        <fullName evidence="6">Ribosomal RNA large subunit methyltransferase H</fullName>
        <ecNumber evidence="6">2.1.1.177</ecNumber>
    </recommendedName>
    <alternativeName>
        <fullName evidence="6">23S rRNA (pseudouridine1915-N3)-methyltransferase</fullName>
    </alternativeName>
    <alternativeName>
        <fullName evidence="6">23S rRNA m3Psi1915 methyltransferase</fullName>
    </alternativeName>
    <alternativeName>
        <fullName evidence="6">rRNA (pseudouridine-N3-)-methyltransferase RlmH</fullName>
    </alternativeName>
</protein>
<feature type="binding site" evidence="6">
    <location>
        <position position="98"/>
    </location>
    <ligand>
        <name>S-adenosyl-L-methionine</name>
        <dbReference type="ChEBI" id="CHEBI:59789"/>
    </ligand>
</feature>
<evidence type="ECO:0000313" key="7">
    <source>
        <dbReference type="EMBL" id="HIQ91496.1"/>
    </source>
</evidence>
<dbReference type="InterPro" id="IPR029028">
    <property type="entry name" value="Alpha/beta_knot_MTases"/>
</dbReference>
<dbReference type="CDD" id="cd18081">
    <property type="entry name" value="RlmH-like"/>
    <property type="match status" value="1"/>
</dbReference>
<evidence type="ECO:0000256" key="6">
    <source>
        <dbReference type="HAMAP-Rule" id="MF_00658"/>
    </source>
</evidence>
<dbReference type="Pfam" id="PF02590">
    <property type="entry name" value="SPOUT_MTase"/>
    <property type="match status" value="1"/>
</dbReference>
<dbReference type="GO" id="GO:0070038">
    <property type="term" value="F:rRNA (pseudouridine-N3-)-methyltransferase activity"/>
    <property type="evidence" value="ECO:0007669"/>
    <property type="project" value="UniProtKB-UniRule"/>
</dbReference>
<dbReference type="Proteomes" id="UP000886786">
    <property type="component" value="Unassembled WGS sequence"/>
</dbReference>
<dbReference type="NCBIfam" id="NF000985">
    <property type="entry name" value="PRK00103.1-3"/>
    <property type="match status" value="1"/>
</dbReference>
<reference evidence="7" key="1">
    <citation type="submission" date="2020-10" db="EMBL/GenBank/DDBJ databases">
        <authorList>
            <person name="Gilroy R."/>
        </authorList>
    </citation>
    <scope>NUCLEOTIDE SEQUENCE</scope>
    <source>
        <strain evidence="7">CHK147-3167</strain>
    </source>
</reference>
<sequence length="149" mass="17250">MIKIVCVGKVKEKFYREAIDEYLKRLSKYTKVSILEVPDTSDSNLSLKKEGAEILKKIKENEFVITLEIGGKMVDSLEMADLIDKTFNTHSVITFVIGGSYGLSEDVLKRSNYRLSFSKLTFPHQLFRVVLLEQIYRCFKINNNESYHK</sequence>
<dbReference type="EMBL" id="DVFV01000134">
    <property type="protein sequence ID" value="HIQ91496.1"/>
    <property type="molecule type" value="Genomic_DNA"/>
</dbReference>
<gene>
    <name evidence="6 7" type="primary">rlmH</name>
    <name evidence="7" type="ORF">IAB27_07805</name>
</gene>
<dbReference type="AlphaFoldDB" id="A0A9D0ZS39"/>
<keyword evidence="3 6" id="KW-0808">Transferase</keyword>
<keyword evidence="1 6" id="KW-0698">rRNA processing</keyword>
<dbReference type="InterPro" id="IPR029026">
    <property type="entry name" value="tRNA_m1G_MTases_N"/>
</dbReference>
<comment type="catalytic activity">
    <reaction evidence="6">
        <text>pseudouridine(1915) in 23S rRNA + S-adenosyl-L-methionine = N(3)-methylpseudouridine(1915) in 23S rRNA + S-adenosyl-L-homocysteine + H(+)</text>
        <dbReference type="Rhea" id="RHEA:42752"/>
        <dbReference type="Rhea" id="RHEA-COMP:10221"/>
        <dbReference type="Rhea" id="RHEA-COMP:10222"/>
        <dbReference type="ChEBI" id="CHEBI:15378"/>
        <dbReference type="ChEBI" id="CHEBI:57856"/>
        <dbReference type="ChEBI" id="CHEBI:59789"/>
        <dbReference type="ChEBI" id="CHEBI:65314"/>
        <dbReference type="ChEBI" id="CHEBI:74486"/>
        <dbReference type="EC" id="2.1.1.177"/>
    </reaction>
</comment>
<comment type="subunit">
    <text evidence="6">Homodimer.</text>
</comment>
<dbReference type="InterPro" id="IPR003742">
    <property type="entry name" value="RlmH-like"/>
</dbReference>
<evidence type="ECO:0000256" key="3">
    <source>
        <dbReference type="ARBA" id="ARBA00022679"/>
    </source>
</evidence>
<evidence type="ECO:0000256" key="1">
    <source>
        <dbReference type="ARBA" id="ARBA00022552"/>
    </source>
</evidence>
<keyword evidence="2 6" id="KW-0489">Methyltransferase</keyword>
<name>A0A9D0ZS39_9FIRM</name>
<comment type="subcellular location">
    <subcellularLocation>
        <location evidence="6">Cytoplasm</location>
    </subcellularLocation>
</comment>
<dbReference type="PANTHER" id="PTHR33603">
    <property type="entry name" value="METHYLTRANSFERASE"/>
    <property type="match status" value="1"/>
</dbReference>
<comment type="similarity">
    <text evidence="5 6">Belongs to the RNA methyltransferase RlmH family.</text>
</comment>
<dbReference type="PIRSF" id="PIRSF004505">
    <property type="entry name" value="MT_bac"/>
    <property type="match status" value="1"/>
</dbReference>
<feature type="binding site" evidence="6">
    <location>
        <begin position="117"/>
        <end position="122"/>
    </location>
    <ligand>
        <name>S-adenosyl-L-methionine</name>
        <dbReference type="ChEBI" id="CHEBI:59789"/>
    </ligand>
</feature>
<evidence type="ECO:0000313" key="8">
    <source>
        <dbReference type="Proteomes" id="UP000886786"/>
    </source>
</evidence>
<organism evidence="7 8">
    <name type="scientific">Candidatus Coprosoma intestinipullorum</name>
    <dbReference type="NCBI Taxonomy" id="2840752"/>
    <lineage>
        <taxon>Bacteria</taxon>
        <taxon>Bacillati</taxon>
        <taxon>Bacillota</taxon>
        <taxon>Bacillota incertae sedis</taxon>
        <taxon>Candidatus Coprosoma</taxon>
    </lineage>
</organism>
<comment type="function">
    <text evidence="6">Specifically methylates the pseudouridine at position 1915 (m3Psi1915) in 23S rRNA.</text>
</comment>
<accession>A0A9D0ZS39</accession>
<dbReference type="PANTHER" id="PTHR33603:SF1">
    <property type="entry name" value="RIBOSOMAL RNA LARGE SUBUNIT METHYLTRANSFERASE H"/>
    <property type="match status" value="1"/>
</dbReference>
<keyword evidence="4 6" id="KW-0949">S-adenosyl-L-methionine</keyword>
<reference evidence="7" key="2">
    <citation type="journal article" date="2021" name="PeerJ">
        <title>Extensive microbial diversity within the chicken gut microbiome revealed by metagenomics and culture.</title>
        <authorList>
            <person name="Gilroy R."/>
            <person name="Ravi A."/>
            <person name="Getino M."/>
            <person name="Pursley I."/>
            <person name="Horton D.L."/>
            <person name="Alikhan N.F."/>
            <person name="Baker D."/>
            <person name="Gharbi K."/>
            <person name="Hall N."/>
            <person name="Watson M."/>
            <person name="Adriaenssens E.M."/>
            <person name="Foster-Nyarko E."/>
            <person name="Jarju S."/>
            <person name="Secka A."/>
            <person name="Antonio M."/>
            <person name="Oren A."/>
            <person name="Chaudhuri R.R."/>
            <person name="La Ragione R."/>
            <person name="Hildebrand F."/>
            <person name="Pallen M.J."/>
        </authorList>
    </citation>
    <scope>NUCLEOTIDE SEQUENCE</scope>
    <source>
        <strain evidence="7">CHK147-3167</strain>
    </source>
</reference>
<comment type="caution">
    <text evidence="7">The sequence shown here is derived from an EMBL/GenBank/DDBJ whole genome shotgun (WGS) entry which is preliminary data.</text>
</comment>
<evidence type="ECO:0000256" key="5">
    <source>
        <dbReference type="ARBA" id="ARBA00038303"/>
    </source>
</evidence>
<keyword evidence="6" id="KW-0963">Cytoplasm</keyword>
<dbReference type="HAMAP" id="MF_00658">
    <property type="entry name" value="23SrRNA_methyltr_H"/>
    <property type="match status" value="1"/>
</dbReference>